<evidence type="ECO:0000313" key="2">
    <source>
        <dbReference type="EMBL" id="RGV27192.1"/>
    </source>
</evidence>
<evidence type="ECO:0000256" key="1">
    <source>
        <dbReference type="SAM" id="SignalP"/>
    </source>
</evidence>
<dbReference type="InterPro" id="IPR027828">
    <property type="entry name" value="DUF4465"/>
</dbReference>
<proteinExistence type="predicted"/>
<dbReference type="AlphaFoldDB" id="A0A412WJ44"/>
<comment type="caution">
    <text evidence="2">The sequence shown here is derived from an EMBL/GenBank/DDBJ whole genome shotgun (WGS) entry which is preliminary data.</text>
</comment>
<sequence>MLKFKMMRKFLAIIMMWAGLIACSDDKDVLVSIPNDVTMNELELGRFTHRIPESGFTSKAAHTNGVKFNTVKNPDGTYSGFAYSNRNNRSFTWTATQEALDSNIYSVYTRYPNANEVYAVACVKNDDAYFTLEKPAVVEHILVANTTYAYLAMVYGDQYGTPEAPVANPNIPGSADKKGVWYSNVPGGVKKLVDEDKDYFKLIIKGFKDNTPTGTVNFYLCTRKGDPENPDWSRVVNDWYPVDLSALGVVDKIVFDLESTDIEAGTGRMRTPAYFCLDGIRIQE</sequence>
<dbReference type="EMBL" id="QRYW01000014">
    <property type="protein sequence ID" value="RGV27192.1"/>
    <property type="molecule type" value="Genomic_DNA"/>
</dbReference>
<reference evidence="2 3" key="1">
    <citation type="submission" date="2018-08" db="EMBL/GenBank/DDBJ databases">
        <title>A genome reference for cultivated species of the human gut microbiota.</title>
        <authorList>
            <person name="Zou Y."/>
            <person name="Xue W."/>
            <person name="Luo G."/>
        </authorList>
    </citation>
    <scope>NUCLEOTIDE SEQUENCE [LARGE SCALE GENOMIC DNA]</scope>
    <source>
        <strain evidence="2 3">AF14-6AC</strain>
    </source>
</reference>
<name>A0A412WJ44_9BACT</name>
<feature type="chain" id="PRO_5019133373" evidence="1">
    <location>
        <begin position="25"/>
        <end position="284"/>
    </location>
</feature>
<dbReference type="Proteomes" id="UP000283426">
    <property type="component" value="Unassembled WGS sequence"/>
</dbReference>
<dbReference type="Pfam" id="PF14717">
    <property type="entry name" value="DUF4465"/>
    <property type="match status" value="1"/>
</dbReference>
<organism evidence="2 3">
    <name type="scientific">Odoribacter splanchnicus</name>
    <dbReference type="NCBI Taxonomy" id="28118"/>
    <lineage>
        <taxon>Bacteria</taxon>
        <taxon>Pseudomonadati</taxon>
        <taxon>Bacteroidota</taxon>
        <taxon>Bacteroidia</taxon>
        <taxon>Bacteroidales</taxon>
        <taxon>Odoribacteraceae</taxon>
        <taxon>Odoribacter</taxon>
    </lineage>
</organism>
<dbReference type="PROSITE" id="PS51257">
    <property type="entry name" value="PROKAR_LIPOPROTEIN"/>
    <property type="match status" value="1"/>
</dbReference>
<evidence type="ECO:0000313" key="3">
    <source>
        <dbReference type="Proteomes" id="UP000283426"/>
    </source>
</evidence>
<accession>A0A412WJ44</accession>
<keyword evidence="1" id="KW-0732">Signal</keyword>
<dbReference type="Gene3D" id="2.60.120.1350">
    <property type="entry name" value="Protein of unknown function DUF4465"/>
    <property type="match status" value="1"/>
</dbReference>
<feature type="signal peptide" evidence="1">
    <location>
        <begin position="1"/>
        <end position="24"/>
    </location>
</feature>
<gene>
    <name evidence="2" type="ORF">DWW24_07735</name>
</gene>
<protein>
    <submittedName>
        <fullName evidence="2">DUF4465 domain-containing protein</fullName>
    </submittedName>
</protein>